<dbReference type="RefSeq" id="WP_000232712.1">
    <property type="nucleotide sequence ID" value="NZ_CP014283.1"/>
</dbReference>
<proteinExistence type="predicted"/>
<keyword evidence="1" id="KW-0614">Plasmid</keyword>
<dbReference type="AlphaFoldDB" id="A0A9W3VHR1"/>
<protein>
    <submittedName>
        <fullName evidence="1">Uncharacterized protein</fullName>
    </submittedName>
</protein>
<name>A0A9W3VHR1_BACTU</name>
<evidence type="ECO:0000313" key="1">
    <source>
        <dbReference type="EMBL" id="AYF85350.1"/>
    </source>
</evidence>
<organism evidence="1 2">
    <name type="scientific">Bacillus thuringiensis</name>
    <dbReference type="NCBI Taxonomy" id="1428"/>
    <lineage>
        <taxon>Bacteria</taxon>
        <taxon>Bacillati</taxon>
        <taxon>Bacillota</taxon>
        <taxon>Bacilli</taxon>
        <taxon>Bacillales</taxon>
        <taxon>Bacillaceae</taxon>
        <taxon>Bacillus</taxon>
        <taxon>Bacillus cereus group</taxon>
    </lineage>
</organism>
<reference evidence="1 2" key="1">
    <citation type="submission" date="2018-09" db="EMBL/GenBank/DDBJ databases">
        <title>Complete genome of Bacillus thuringiensis strain QZL38.</title>
        <authorList>
            <person name="Song F."/>
        </authorList>
    </citation>
    <scope>NUCLEOTIDE SEQUENCE [LARGE SCALE GENOMIC DNA]</scope>
    <source>
        <strain evidence="1 2">QZL38</strain>
        <plasmid evidence="1 2">p.1</plasmid>
    </source>
</reference>
<dbReference type="Proteomes" id="UP000269847">
    <property type="component" value="Plasmid p.1"/>
</dbReference>
<geneLocation type="plasmid" evidence="1 2">
    <name>p.1</name>
</geneLocation>
<gene>
    <name evidence="1" type="ORF">D7J84_30725</name>
</gene>
<evidence type="ECO:0000313" key="2">
    <source>
        <dbReference type="Proteomes" id="UP000269847"/>
    </source>
</evidence>
<accession>A0A9W3VHR1</accession>
<sequence length="73" mass="8128">MVGFIGGYNNVIHPYTHIAVVPLKNKIKEQHLNGSEPLENDNNLHSISYKIFAEGCEPVKGTISVSLKEIFSF</sequence>
<dbReference type="EMBL" id="CP032614">
    <property type="protein sequence ID" value="AYF85350.1"/>
    <property type="molecule type" value="Genomic_DNA"/>
</dbReference>